<evidence type="ECO:0000256" key="2">
    <source>
        <dbReference type="ARBA" id="ARBA00022801"/>
    </source>
</evidence>
<protein>
    <submittedName>
        <fullName evidence="3">Uncharacterized protein</fullName>
    </submittedName>
</protein>
<dbReference type="GO" id="GO:0046872">
    <property type="term" value="F:metal ion binding"/>
    <property type="evidence" value="ECO:0007669"/>
    <property type="project" value="UniProtKB-KW"/>
</dbReference>
<name>A0A9P8RM28_9PEZI</name>
<dbReference type="GO" id="GO:0005737">
    <property type="term" value="C:cytoplasm"/>
    <property type="evidence" value="ECO:0007669"/>
    <property type="project" value="TreeGrafter"/>
</dbReference>
<dbReference type="PANTHER" id="PTHR23422:SF11">
    <property type="entry name" value="DIPEPTIDYL PEPTIDASE 3"/>
    <property type="match status" value="1"/>
</dbReference>
<evidence type="ECO:0000313" key="4">
    <source>
        <dbReference type="Proteomes" id="UP000750711"/>
    </source>
</evidence>
<dbReference type="Gene3D" id="3.30.540.30">
    <property type="match status" value="1"/>
</dbReference>
<dbReference type="AlphaFoldDB" id="A0A9P8RM28"/>
<keyword evidence="4" id="KW-1185">Reference proteome</keyword>
<dbReference type="PANTHER" id="PTHR23422">
    <property type="entry name" value="DIPEPTIDYL PEPTIDASE III-RELATED"/>
    <property type="match status" value="1"/>
</dbReference>
<reference evidence="3" key="1">
    <citation type="submission" date="2021-03" db="EMBL/GenBank/DDBJ databases">
        <title>Comparative genomics and phylogenomic investigation of the class Geoglossomycetes provide insights into ecological specialization and systematics.</title>
        <authorList>
            <person name="Melie T."/>
            <person name="Pirro S."/>
            <person name="Miller A.N."/>
            <person name="Quandt A."/>
        </authorList>
    </citation>
    <scope>NUCLEOTIDE SEQUENCE</scope>
    <source>
        <strain evidence="3">CAQ_001_2017</strain>
    </source>
</reference>
<keyword evidence="2" id="KW-0378">Hydrolase</keyword>
<sequence>GEGDRKAVPDVSADALRKIASISPEAATILEKIIEPMLSVPPFRLGFPDGNSQSNYYPGEERITKEDIAAVAKVMEKHSIEPENTRFRKIMDGTKPTFEILQASAETTTIINQLDGGEFGATIRVKRGDHAAEMSRICSALTEAAKYATSDKQAALLFDYIESFSTGSLEAYRKSQKTWVTDISPRVENILGFVEPYRDPYGVRAEWEGAVCISDPDETNKLKALVDGSTKFIRMLPWAVPGENDGKGPFESSLFQAPDFTIVHCR</sequence>
<dbReference type="Pfam" id="PF03571">
    <property type="entry name" value="Peptidase_M49"/>
    <property type="match status" value="1"/>
</dbReference>
<evidence type="ECO:0000256" key="1">
    <source>
        <dbReference type="ARBA" id="ARBA00022723"/>
    </source>
</evidence>
<proteinExistence type="predicted"/>
<dbReference type="GO" id="GO:0008239">
    <property type="term" value="F:dipeptidyl-peptidase activity"/>
    <property type="evidence" value="ECO:0007669"/>
    <property type="project" value="TreeGrafter"/>
</dbReference>
<evidence type="ECO:0000313" key="3">
    <source>
        <dbReference type="EMBL" id="KAH0556660.1"/>
    </source>
</evidence>
<accession>A0A9P8RM28</accession>
<gene>
    <name evidence="3" type="ORF">GP486_005532</name>
</gene>
<dbReference type="InterPro" id="IPR039461">
    <property type="entry name" value="Peptidase_M49"/>
</dbReference>
<feature type="non-terminal residue" evidence="3">
    <location>
        <position position="1"/>
    </location>
</feature>
<dbReference type="Proteomes" id="UP000750711">
    <property type="component" value="Unassembled WGS sequence"/>
</dbReference>
<organism evidence="3 4">
    <name type="scientific">Trichoglossum hirsutum</name>
    <dbReference type="NCBI Taxonomy" id="265104"/>
    <lineage>
        <taxon>Eukaryota</taxon>
        <taxon>Fungi</taxon>
        <taxon>Dikarya</taxon>
        <taxon>Ascomycota</taxon>
        <taxon>Pezizomycotina</taxon>
        <taxon>Geoglossomycetes</taxon>
        <taxon>Geoglossales</taxon>
        <taxon>Geoglossaceae</taxon>
        <taxon>Trichoglossum</taxon>
    </lineage>
</organism>
<dbReference type="EMBL" id="JAGHQM010001049">
    <property type="protein sequence ID" value="KAH0556660.1"/>
    <property type="molecule type" value="Genomic_DNA"/>
</dbReference>
<keyword evidence="1" id="KW-0479">Metal-binding</keyword>
<comment type="caution">
    <text evidence="3">The sequence shown here is derived from an EMBL/GenBank/DDBJ whole genome shotgun (WGS) entry which is preliminary data.</text>
</comment>